<name>A0ABD2KKB5_HETSC</name>
<dbReference type="Pfam" id="PF01847">
    <property type="entry name" value="VHL"/>
    <property type="match status" value="1"/>
</dbReference>
<proteinExistence type="predicted"/>
<dbReference type="InterPro" id="IPR024053">
    <property type="entry name" value="VHL_beta_dom"/>
</dbReference>
<dbReference type="SUPFAM" id="SSF49468">
    <property type="entry name" value="VHL"/>
    <property type="match status" value="1"/>
</dbReference>
<dbReference type="AlphaFoldDB" id="A0ABD2KKB5"/>
<reference evidence="2 3" key="1">
    <citation type="submission" date="2024-10" db="EMBL/GenBank/DDBJ databases">
        <authorList>
            <person name="Kim D."/>
        </authorList>
    </citation>
    <scope>NUCLEOTIDE SEQUENCE [LARGE SCALE GENOMIC DNA]</scope>
    <source>
        <strain evidence="2">Taebaek</strain>
    </source>
</reference>
<protein>
    <recommendedName>
        <fullName evidence="1">von Hippel-Lindau disease tumour suppressor beta domain-containing protein</fullName>
    </recommendedName>
</protein>
<sequence>MTLTRVNSNDHPELYQLIGPIEELYQLVPIGQIDVSSDYVNYQLIGPIHAINDAVFYNTLALSNQLEAPIQLLAIEGPPLFQLVGPVPRLARIRCRFANDSHKLVDLVWTDNNHRMYRYAKLAHTDFIDITTFEGHQWVFCDALDGELNSLNPGRVKKFIASVHQNSHRRRLRVSAISSVEGLTLKRVILRLLASKIFDHWNSTDCCDCRSIGLFLESLRLPVCIQIQLANFLISCILYQFKFDSNRSNIGQKCLFDGLPLIHFPFSFTALFMLNPSVNKIRFSKDELDKILRNADEQRDFPALLRSLGQLAFRPTDGFSLPSSALSQMASHFASLSPFSAFHWANGLFALLPSAENYANSEVLIVSLLRSLVDNVPLLNANKLRAFVKTEISRQCVSFWQIGKAHLASALTLCVLRILLMELSYLEAIQNGVCRVDLIAEAQNIWSQMLSADELLKVDPGAFLRLSSSLFHSALGLDYPLTNPLEANIVVCLKKCSNEMGSENGLGKCDSLYCASLFDLLSAHLATFCQILPGDVCRAMFEFLIAHSERDNLEILLKQLAKNSAIRCGECCEKVFRSLCDLPMPSPFNLEEIWSIETKSSGKKETQAQKIDESQLSWASLLSLSDECLANSLVGVSNAKIESIVLSADFAVFQPEICLRLLISLMKIKRTLVIPFRCEFVHLILAEEAPKSRSLEFGAKLLEMHAHSADSDAFPVKSDFVSFCLAIFQPIDQLDCDQCAKRDFLLAELSFLRALFSVLPHLLTSFAPLIVQLLPDFFVSSNFYRRTLREWPESRFADRLEHSLALLCREIVRRKKCFNKLLPFVISSSLTGDRELCFPMYLLFSALDENDLALLSSNLSAAEKLKFSRLKVQFYASNKIIG</sequence>
<evidence type="ECO:0000259" key="1">
    <source>
        <dbReference type="Pfam" id="PF01847"/>
    </source>
</evidence>
<evidence type="ECO:0000313" key="3">
    <source>
        <dbReference type="Proteomes" id="UP001620645"/>
    </source>
</evidence>
<dbReference type="Gene3D" id="2.60.40.780">
    <property type="entry name" value="von Hippel-Lindau disease tumour suppressor, beta domain"/>
    <property type="match status" value="1"/>
</dbReference>
<dbReference type="Proteomes" id="UP001620645">
    <property type="component" value="Unassembled WGS sequence"/>
</dbReference>
<organism evidence="2 3">
    <name type="scientific">Heterodera schachtii</name>
    <name type="common">Sugarbeet cyst nematode worm</name>
    <name type="synonym">Tylenchus schachtii</name>
    <dbReference type="NCBI Taxonomy" id="97005"/>
    <lineage>
        <taxon>Eukaryota</taxon>
        <taxon>Metazoa</taxon>
        <taxon>Ecdysozoa</taxon>
        <taxon>Nematoda</taxon>
        <taxon>Chromadorea</taxon>
        <taxon>Rhabditida</taxon>
        <taxon>Tylenchina</taxon>
        <taxon>Tylenchomorpha</taxon>
        <taxon>Tylenchoidea</taxon>
        <taxon>Heteroderidae</taxon>
        <taxon>Heteroderinae</taxon>
        <taxon>Heterodera</taxon>
    </lineage>
</organism>
<accession>A0ABD2KKB5</accession>
<keyword evidence="3" id="KW-1185">Reference proteome</keyword>
<feature type="domain" description="von Hippel-Lindau disease tumour suppressor beta" evidence="1">
    <location>
        <begin position="94"/>
        <end position="147"/>
    </location>
</feature>
<comment type="caution">
    <text evidence="2">The sequence shown here is derived from an EMBL/GenBank/DDBJ whole genome shotgun (WGS) entry which is preliminary data.</text>
</comment>
<gene>
    <name evidence="2" type="ORF">niasHS_002390</name>
</gene>
<dbReference type="EMBL" id="JBICCN010000015">
    <property type="protein sequence ID" value="KAL3103204.1"/>
    <property type="molecule type" value="Genomic_DNA"/>
</dbReference>
<dbReference type="InterPro" id="IPR037140">
    <property type="entry name" value="VHL_beta_dom_sf"/>
</dbReference>
<dbReference type="InterPro" id="IPR036208">
    <property type="entry name" value="VHL_sf"/>
</dbReference>
<evidence type="ECO:0000313" key="2">
    <source>
        <dbReference type="EMBL" id="KAL3103204.1"/>
    </source>
</evidence>